<organism evidence="1 2">
    <name type="scientific">Delitschia confertaspora ATCC 74209</name>
    <dbReference type="NCBI Taxonomy" id="1513339"/>
    <lineage>
        <taxon>Eukaryota</taxon>
        <taxon>Fungi</taxon>
        <taxon>Dikarya</taxon>
        <taxon>Ascomycota</taxon>
        <taxon>Pezizomycotina</taxon>
        <taxon>Dothideomycetes</taxon>
        <taxon>Pleosporomycetidae</taxon>
        <taxon>Pleosporales</taxon>
        <taxon>Delitschiaceae</taxon>
        <taxon>Delitschia</taxon>
    </lineage>
</organism>
<evidence type="ECO:0000313" key="1">
    <source>
        <dbReference type="EMBL" id="KAF2205404.1"/>
    </source>
</evidence>
<protein>
    <submittedName>
        <fullName evidence="1">Uncharacterized protein</fullName>
    </submittedName>
</protein>
<dbReference type="EMBL" id="ML993856">
    <property type="protein sequence ID" value="KAF2205404.1"/>
    <property type="molecule type" value="Genomic_DNA"/>
</dbReference>
<accession>A0A9P4MTK8</accession>
<proteinExistence type="predicted"/>
<dbReference type="AlphaFoldDB" id="A0A9P4MTK8"/>
<evidence type="ECO:0000313" key="2">
    <source>
        <dbReference type="Proteomes" id="UP000799536"/>
    </source>
</evidence>
<gene>
    <name evidence="1" type="ORF">GQ43DRAFT_15391</name>
</gene>
<reference evidence="1" key="1">
    <citation type="journal article" date="2020" name="Stud. Mycol.">
        <title>101 Dothideomycetes genomes: a test case for predicting lifestyles and emergence of pathogens.</title>
        <authorList>
            <person name="Haridas S."/>
            <person name="Albert R."/>
            <person name="Binder M."/>
            <person name="Bloem J."/>
            <person name="Labutti K."/>
            <person name="Salamov A."/>
            <person name="Andreopoulos B."/>
            <person name="Baker S."/>
            <person name="Barry K."/>
            <person name="Bills G."/>
            <person name="Bluhm B."/>
            <person name="Cannon C."/>
            <person name="Castanera R."/>
            <person name="Culley D."/>
            <person name="Daum C."/>
            <person name="Ezra D."/>
            <person name="Gonzalez J."/>
            <person name="Henrissat B."/>
            <person name="Kuo A."/>
            <person name="Liang C."/>
            <person name="Lipzen A."/>
            <person name="Lutzoni F."/>
            <person name="Magnuson J."/>
            <person name="Mondo S."/>
            <person name="Nolan M."/>
            <person name="Ohm R."/>
            <person name="Pangilinan J."/>
            <person name="Park H.-J."/>
            <person name="Ramirez L."/>
            <person name="Alfaro M."/>
            <person name="Sun H."/>
            <person name="Tritt A."/>
            <person name="Yoshinaga Y."/>
            <person name="Zwiers L.-H."/>
            <person name="Turgeon B."/>
            <person name="Goodwin S."/>
            <person name="Spatafora J."/>
            <person name="Crous P."/>
            <person name="Grigoriev I."/>
        </authorList>
    </citation>
    <scope>NUCLEOTIDE SEQUENCE</scope>
    <source>
        <strain evidence="1">ATCC 74209</strain>
    </source>
</reference>
<dbReference type="OrthoDB" id="550558at2759"/>
<sequence length="64" mass="7409">MSLCWFSEGRLSSSNWYLGFGDQELLIPLHQIRFDISASLVTVLGCTLWSMNRRLDYRQPQSAI</sequence>
<comment type="caution">
    <text evidence="1">The sequence shown here is derived from an EMBL/GenBank/DDBJ whole genome shotgun (WGS) entry which is preliminary data.</text>
</comment>
<keyword evidence="2" id="KW-1185">Reference proteome</keyword>
<dbReference type="Proteomes" id="UP000799536">
    <property type="component" value="Unassembled WGS sequence"/>
</dbReference>
<name>A0A9P4MTK8_9PLEO</name>